<name>A0A7C9EKW4_OPUST</name>
<sequence>MVEASTSNAYPWFTIPSSTATAEAAATASDEPIFSVAAKCECAIKSPAVIPAGSTAAFYGKSSVTTAIVTASAAATATDTSTSASTTAATLAATTSYESAAIAKNAGTIRSKVYKFDGITT</sequence>
<proteinExistence type="predicted"/>
<dbReference type="AlphaFoldDB" id="A0A7C9EKW4"/>
<reference evidence="1" key="2">
    <citation type="submission" date="2020-07" db="EMBL/GenBank/DDBJ databases">
        <authorList>
            <person name="Vera ALvarez R."/>
            <person name="Arias-Moreno D.M."/>
            <person name="Jimenez-Jacinto V."/>
            <person name="Jimenez-Bremont J.F."/>
            <person name="Swaminathan K."/>
            <person name="Moose S.P."/>
            <person name="Guerrero-Gonzalez M.L."/>
            <person name="Marino-Ramirez L."/>
            <person name="Landsman D."/>
            <person name="Rodriguez-Kessler M."/>
            <person name="Delgado-Sanchez P."/>
        </authorList>
    </citation>
    <scope>NUCLEOTIDE SEQUENCE</scope>
    <source>
        <tissue evidence="1">Cladode</tissue>
    </source>
</reference>
<protein>
    <submittedName>
        <fullName evidence="1">Uncharacterized protein</fullName>
    </submittedName>
</protein>
<reference evidence="1" key="1">
    <citation type="journal article" date="2013" name="J. Plant Res.">
        <title>Effect of fungi and light on seed germination of three Opuntia species from semiarid lands of central Mexico.</title>
        <authorList>
            <person name="Delgado-Sanchez P."/>
            <person name="Jimenez-Bremont J.F."/>
            <person name="Guerrero-Gonzalez Mde L."/>
            <person name="Flores J."/>
        </authorList>
    </citation>
    <scope>NUCLEOTIDE SEQUENCE</scope>
    <source>
        <tissue evidence="1">Cladode</tissue>
    </source>
</reference>
<organism evidence="1">
    <name type="scientific">Opuntia streptacantha</name>
    <name type="common">Prickly pear cactus</name>
    <name type="synonym">Opuntia cardona</name>
    <dbReference type="NCBI Taxonomy" id="393608"/>
    <lineage>
        <taxon>Eukaryota</taxon>
        <taxon>Viridiplantae</taxon>
        <taxon>Streptophyta</taxon>
        <taxon>Embryophyta</taxon>
        <taxon>Tracheophyta</taxon>
        <taxon>Spermatophyta</taxon>
        <taxon>Magnoliopsida</taxon>
        <taxon>eudicotyledons</taxon>
        <taxon>Gunneridae</taxon>
        <taxon>Pentapetalae</taxon>
        <taxon>Caryophyllales</taxon>
        <taxon>Cactineae</taxon>
        <taxon>Cactaceae</taxon>
        <taxon>Opuntioideae</taxon>
        <taxon>Opuntia</taxon>
    </lineage>
</organism>
<accession>A0A7C9EKW4</accession>
<evidence type="ECO:0000313" key="1">
    <source>
        <dbReference type="EMBL" id="MBA4667927.1"/>
    </source>
</evidence>
<dbReference type="EMBL" id="GISG01237473">
    <property type="protein sequence ID" value="MBA4667927.1"/>
    <property type="molecule type" value="Transcribed_RNA"/>
</dbReference>